<name>A0A523QKW1_UNCAE</name>
<comment type="caution">
    <text evidence="3">The sequence shown here is derived from an EMBL/GenBank/DDBJ whole genome shotgun (WGS) entry which is preliminary data.</text>
</comment>
<protein>
    <submittedName>
        <fullName evidence="3">Sulfite exporter TauE/SafE family protein</fullName>
    </submittedName>
</protein>
<feature type="transmembrane region" description="Helical" evidence="1">
    <location>
        <begin position="44"/>
        <end position="67"/>
    </location>
</feature>
<feature type="transmembrane region" description="Helical" evidence="1">
    <location>
        <begin position="7"/>
        <end position="32"/>
    </location>
</feature>
<accession>A0A523QKW1</accession>
<feature type="transmembrane region" description="Helical" evidence="1">
    <location>
        <begin position="157"/>
        <end position="175"/>
    </location>
</feature>
<keyword evidence="1" id="KW-0472">Membrane</keyword>
<dbReference type="InterPro" id="IPR039447">
    <property type="entry name" value="UreH-like_TM_dom"/>
</dbReference>
<evidence type="ECO:0000313" key="4">
    <source>
        <dbReference type="Proteomes" id="UP000320781"/>
    </source>
</evidence>
<evidence type="ECO:0000313" key="3">
    <source>
        <dbReference type="EMBL" id="TES86337.1"/>
    </source>
</evidence>
<feature type="transmembrane region" description="Helical" evidence="1">
    <location>
        <begin position="79"/>
        <end position="98"/>
    </location>
</feature>
<dbReference type="Pfam" id="PF13386">
    <property type="entry name" value="DsbD_2"/>
    <property type="match status" value="1"/>
</dbReference>
<reference evidence="3 4" key="1">
    <citation type="submission" date="2019-03" db="EMBL/GenBank/DDBJ databases">
        <title>Metabolic potential of uncultured bacteria and archaea associated with petroleum seepage in deep-sea sediments.</title>
        <authorList>
            <person name="Dong X."/>
            <person name="Hubert C."/>
        </authorList>
    </citation>
    <scope>NUCLEOTIDE SEQUENCE [LARGE SCALE GENOMIC DNA]</scope>
    <source>
        <strain evidence="3">E44_bin92</strain>
    </source>
</reference>
<gene>
    <name evidence="3" type="ORF">E3J95_02210</name>
</gene>
<feature type="transmembrane region" description="Helical" evidence="1">
    <location>
        <begin position="122"/>
        <end position="145"/>
    </location>
</feature>
<sequence>MAEIIELFLIGLASSFSGCLLFCSPLIAGYIGATQKGWSSALKAVSVILVFRLAGFVVLGLMAFMTGRLLLNWLIGAQRIMFILGGVLVVSLGVLIILDHEPRNPFCRIAQKIKTVSTPGDLVFLGLLMAFLPCAPHLVLLAFVALSADSIFQGMGLGAAFGIGASVSPLILGAVSGE</sequence>
<dbReference type="EMBL" id="SOKU01000107">
    <property type="protein sequence ID" value="TES86337.1"/>
    <property type="molecule type" value="Genomic_DNA"/>
</dbReference>
<organism evidence="3 4">
    <name type="scientific">Aerophobetes bacterium</name>
    <dbReference type="NCBI Taxonomy" id="2030807"/>
    <lineage>
        <taxon>Bacteria</taxon>
        <taxon>Candidatus Aerophobota</taxon>
    </lineage>
</organism>
<dbReference type="AlphaFoldDB" id="A0A523QKW1"/>
<proteinExistence type="predicted"/>
<keyword evidence="1" id="KW-1133">Transmembrane helix</keyword>
<evidence type="ECO:0000259" key="2">
    <source>
        <dbReference type="Pfam" id="PF13386"/>
    </source>
</evidence>
<evidence type="ECO:0000256" key="1">
    <source>
        <dbReference type="SAM" id="Phobius"/>
    </source>
</evidence>
<feature type="domain" description="Urease accessory protein UreH-like transmembrane" evidence="2">
    <location>
        <begin position="7"/>
        <end position="176"/>
    </location>
</feature>
<dbReference type="Proteomes" id="UP000320781">
    <property type="component" value="Unassembled WGS sequence"/>
</dbReference>
<feature type="non-terminal residue" evidence="3">
    <location>
        <position position="178"/>
    </location>
</feature>
<keyword evidence="1" id="KW-0812">Transmembrane</keyword>